<organism evidence="4 5">
    <name type="scientific">Araneus ventricosus</name>
    <name type="common">Orbweaver spider</name>
    <name type="synonym">Epeira ventricosa</name>
    <dbReference type="NCBI Taxonomy" id="182803"/>
    <lineage>
        <taxon>Eukaryota</taxon>
        <taxon>Metazoa</taxon>
        <taxon>Ecdysozoa</taxon>
        <taxon>Arthropoda</taxon>
        <taxon>Chelicerata</taxon>
        <taxon>Arachnida</taxon>
        <taxon>Araneae</taxon>
        <taxon>Araneomorphae</taxon>
        <taxon>Entelegynae</taxon>
        <taxon>Araneoidea</taxon>
        <taxon>Araneidae</taxon>
        <taxon>Araneus</taxon>
    </lineage>
</organism>
<dbReference type="InterPro" id="IPR001314">
    <property type="entry name" value="Peptidase_S1A"/>
</dbReference>
<keyword evidence="1" id="KW-1015">Disulfide bond</keyword>
<dbReference type="FunFam" id="2.40.10.10:FF:000068">
    <property type="entry name" value="transmembrane protease serine 2"/>
    <property type="match status" value="1"/>
</dbReference>
<keyword evidence="4" id="KW-0645">Protease</keyword>
<evidence type="ECO:0000313" key="4">
    <source>
        <dbReference type="EMBL" id="GBM58674.1"/>
    </source>
</evidence>
<dbReference type="InterPro" id="IPR001254">
    <property type="entry name" value="Trypsin_dom"/>
</dbReference>
<dbReference type="PRINTS" id="PR00722">
    <property type="entry name" value="CHYMOTRYPSIN"/>
</dbReference>
<dbReference type="PROSITE" id="PS50240">
    <property type="entry name" value="TRYPSIN_DOM"/>
    <property type="match status" value="1"/>
</dbReference>
<evidence type="ECO:0000259" key="3">
    <source>
        <dbReference type="PROSITE" id="PS50240"/>
    </source>
</evidence>
<dbReference type="GO" id="GO:0006508">
    <property type="term" value="P:proteolysis"/>
    <property type="evidence" value="ECO:0007669"/>
    <property type="project" value="UniProtKB-KW"/>
</dbReference>
<dbReference type="SMART" id="SM00020">
    <property type="entry name" value="Tryp_SPc"/>
    <property type="match status" value="1"/>
</dbReference>
<keyword evidence="5" id="KW-1185">Reference proteome</keyword>
<name>A0A4Y2H2Y3_ARAVE</name>
<proteinExistence type="inferred from homology"/>
<dbReference type="PANTHER" id="PTHR24256">
    <property type="entry name" value="TRYPTASE-RELATED"/>
    <property type="match status" value="1"/>
</dbReference>
<reference evidence="4 5" key="1">
    <citation type="journal article" date="2019" name="Sci. Rep.">
        <title>Orb-weaving spider Araneus ventricosus genome elucidates the spidroin gene catalogue.</title>
        <authorList>
            <person name="Kono N."/>
            <person name="Nakamura H."/>
            <person name="Ohtoshi R."/>
            <person name="Moran D.A.P."/>
            <person name="Shinohara A."/>
            <person name="Yoshida Y."/>
            <person name="Fujiwara M."/>
            <person name="Mori M."/>
            <person name="Tomita M."/>
            <person name="Arakawa K."/>
        </authorList>
    </citation>
    <scope>NUCLEOTIDE SEQUENCE [LARGE SCALE GENOMIC DNA]</scope>
</reference>
<evidence type="ECO:0000256" key="1">
    <source>
        <dbReference type="ARBA" id="ARBA00023157"/>
    </source>
</evidence>
<gene>
    <name evidence="4" type="primary">CTRL_0</name>
    <name evidence="4" type="ORF">AVEN_251937_1</name>
</gene>
<dbReference type="OrthoDB" id="547031at2759"/>
<dbReference type="SUPFAM" id="SSF50494">
    <property type="entry name" value="Trypsin-like serine proteases"/>
    <property type="match status" value="1"/>
</dbReference>
<dbReference type="InterPro" id="IPR051487">
    <property type="entry name" value="Ser/Thr_Proteases_Immune/Dev"/>
</dbReference>
<keyword evidence="4" id="KW-0378">Hydrolase</keyword>
<protein>
    <submittedName>
        <fullName evidence="4">Chymotrypsin-like protease CTRL-1</fullName>
    </submittedName>
</protein>
<dbReference type="InterPro" id="IPR018114">
    <property type="entry name" value="TRYPSIN_HIS"/>
</dbReference>
<comment type="caution">
    <text evidence="4">The sequence shown here is derived from an EMBL/GenBank/DDBJ whole genome shotgun (WGS) entry which is preliminary data.</text>
</comment>
<dbReference type="GO" id="GO:0004252">
    <property type="term" value="F:serine-type endopeptidase activity"/>
    <property type="evidence" value="ECO:0007669"/>
    <property type="project" value="InterPro"/>
</dbReference>
<accession>A0A4Y2H2Y3</accession>
<sequence>MNGTDVPLGKYPWIVSFKRKNTPNFCTGSIITSKYILTAAHCLENLDIVDDKKCQTSKMPKICFIKEKDMLVGLQDMKGLKLVEVKRNIPHPDYSAKTAVNDIALIQLKKPIKCSLLPKPLCLPRKDLSKQGQSLIIAGYGVNKPGISNTDKLMEGEVKQVSLNDCGLDKSRKGKVLCARGAKSMQASCQGDSGSTIVKILKETFYGIGVTSVGPTDCTSKQGDTYTNVYKYMKWIKKHVKNLPKPKKVRSCSVS</sequence>
<dbReference type="CDD" id="cd00190">
    <property type="entry name" value="Tryp_SPc"/>
    <property type="match status" value="1"/>
</dbReference>
<evidence type="ECO:0000313" key="5">
    <source>
        <dbReference type="Proteomes" id="UP000499080"/>
    </source>
</evidence>
<comment type="similarity">
    <text evidence="2">Belongs to the peptidase S1 family. CLIP subfamily.</text>
</comment>
<dbReference type="Proteomes" id="UP000499080">
    <property type="component" value="Unassembled WGS sequence"/>
</dbReference>
<dbReference type="Pfam" id="PF00089">
    <property type="entry name" value="Trypsin"/>
    <property type="match status" value="1"/>
</dbReference>
<evidence type="ECO:0000256" key="2">
    <source>
        <dbReference type="ARBA" id="ARBA00024195"/>
    </source>
</evidence>
<dbReference type="EMBL" id="BGPR01001644">
    <property type="protein sequence ID" value="GBM58674.1"/>
    <property type="molecule type" value="Genomic_DNA"/>
</dbReference>
<dbReference type="PROSITE" id="PS00134">
    <property type="entry name" value="TRYPSIN_HIS"/>
    <property type="match status" value="1"/>
</dbReference>
<dbReference type="AlphaFoldDB" id="A0A4Y2H2Y3"/>
<dbReference type="InterPro" id="IPR043504">
    <property type="entry name" value="Peptidase_S1_PA_chymotrypsin"/>
</dbReference>
<dbReference type="Gene3D" id="2.40.10.10">
    <property type="entry name" value="Trypsin-like serine proteases"/>
    <property type="match status" value="1"/>
</dbReference>
<dbReference type="InterPro" id="IPR009003">
    <property type="entry name" value="Peptidase_S1_PA"/>
</dbReference>
<feature type="domain" description="Peptidase S1" evidence="3">
    <location>
        <begin position="1"/>
        <end position="241"/>
    </location>
</feature>